<dbReference type="PANTHER" id="PTHR33877">
    <property type="entry name" value="SLL1193 PROTEIN"/>
    <property type="match status" value="1"/>
</dbReference>
<dbReference type="SMART" id="SM00507">
    <property type="entry name" value="HNHc"/>
    <property type="match status" value="1"/>
</dbReference>
<dbReference type="InterPro" id="IPR052892">
    <property type="entry name" value="NA-targeting_endonuclease"/>
</dbReference>
<dbReference type="AlphaFoldDB" id="A0A956LXU7"/>
<organism evidence="2 3">
    <name type="scientific">Eiseniibacteriota bacterium</name>
    <dbReference type="NCBI Taxonomy" id="2212470"/>
    <lineage>
        <taxon>Bacteria</taxon>
        <taxon>Candidatus Eiseniibacteriota</taxon>
    </lineage>
</organism>
<dbReference type="Proteomes" id="UP000697710">
    <property type="component" value="Unassembled WGS sequence"/>
</dbReference>
<dbReference type="GO" id="GO:0003676">
    <property type="term" value="F:nucleic acid binding"/>
    <property type="evidence" value="ECO:0007669"/>
    <property type="project" value="InterPro"/>
</dbReference>
<proteinExistence type="predicted"/>
<dbReference type="CDD" id="cd00085">
    <property type="entry name" value="HNHc"/>
    <property type="match status" value="1"/>
</dbReference>
<dbReference type="EMBL" id="JAGQHR010000043">
    <property type="protein sequence ID" value="MCA9726562.1"/>
    <property type="molecule type" value="Genomic_DNA"/>
</dbReference>
<comment type="caution">
    <text evidence="2">The sequence shown here is derived from an EMBL/GenBank/DDBJ whole genome shotgun (WGS) entry which is preliminary data.</text>
</comment>
<dbReference type="InterPro" id="IPR003615">
    <property type="entry name" value="HNH_nuc"/>
</dbReference>
<evidence type="ECO:0000313" key="3">
    <source>
        <dbReference type="Proteomes" id="UP000697710"/>
    </source>
</evidence>
<evidence type="ECO:0000313" key="2">
    <source>
        <dbReference type="EMBL" id="MCA9726562.1"/>
    </source>
</evidence>
<gene>
    <name evidence="2" type="ORF">KC729_02700</name>
</gene>
<feature type="domain" description="HNH nuclease" evidence="1">
    <location>
        <begin position="110"/>
        <end position="163"/>
    </location>
</feature>
<name>A0A956LXU7_UNCEI</name>
<keyword evidence="2" id="KW-0255">Endonuclease</keyword>
<dbReference type="PANTHER" id="PTHR33877:SF2">
    <property type="entry name" value="OS07G0170200 PROTEIN"/>
    <property type="match status" value="1"/>
</dbReference>
<dbReference type="GO" id="GO:0008270">
    <property type="term" value="F:zinc ion binding"/>
    <property type="evidence" value="ECO:0007669"/>
    <property type="project" value="InterPro"/>
</dbReference>
<reference evidence="2" key="1">
    <citation type="submission" date="2020-04" db="EMBL/GenBank/DDBJ databases">
        <authorList>
            <person name="Zhang T."/>
        </authorList>
    </citation>
    <scope>NUCLEOTIDE SEQUENCE</scope>
    <source>
        <strain evidence="2">HKST-UBA01</strain>
    </source>
</reference>
<reference evidence="2" key="2">
    <citation type="journal article" date="2021" name="Microbiome">
        <title>Successional dynamics and alternative stable states in a saline activated sludge microbial community over 9 years.</title>
        <authorList>
            <person name="Wang Y."/>
            <person name="Ye J."/>
            <person name="Ju F."/>
            <person name="Liu L."/>
            <person name="Boyd J.A."/>
            <person name="Deng Y."/>
            <person name="Parks D.H."/>
            <person name="Jiang X."/>
            <person name="Yin X."/>
            <person name="Woodcroft B.J."/>
            <person name="Tyson G.W."/>
            <person name="Hugenholtz P."/>
            <person name="Polz M.F."/>
            <person name="Zhang T."/>
        </authorList>
    </citation>
    <scope>NUCLEOTIDE SEQUENCE</scope>
    <source>
        <strain evidence="2">HKST-UBA01</strain>
    </source>
</reference>
<evidence type="ECO:0000259" key="1">
    <source>
        <dbReference type="SMART" id="SM00507"/>
    </source>
</evidence>
<dbReference type="Pfam" id="PF01844">
    <property type="entry name" value="HNH"/>
    <property type="match status" value="1"/>
</dbReference>
<keyword evidence="2" id="KW-0378">Hydrolase</keyword>
<accession>A0A956LXU7</accession>
<dbReference type="Gene3D" id="1.10.30.50">
    <property type="match status" value="1"/>
</dbReference>
<dbReference type="GO" id="GO:0004519">
    <property type="term" value="F:endonuclease activity"/>
    <property type="evidence" value="ECO:0007669"/>
    <property type="project" value="UniProtKB-KW"/>
</dbReference>
<sequence>MLLFERVRLARFELDSSEVVLSLDQPALVLNRHWVPIGTVPVRSAICLIYRKAARAILPQDYSLHDFDSWSALRVAEDEPCISTVSLRLKVPEIVLLTHYAAYPRRRVTFSRKNLYRRDGYTCQYCGGRPPMQDLSIDHVNPRSRGGHSSWENCVLACIRCNRKKANRTLGEAGLHLLRAPAEPRWSPFVTIPLTQRRTSWEQFISNEYWNVELME</sequence>
<keyword evidence="2" id="KW-0540">Nuclease</keyword>
<dbReference type="InterPro" id="IPR002711">
    <property type="entry name" value="HNH"/>
</dbReference>
<protein>
    <submittedName>
        <fullName evidence="2">HNH endonuclease</fullName>
    </submittedName>
</protein>